<dbReference type="RefSeq" id="WP_148772579.1">
    <property type="nucleotide sequence ID" value="NZ_VSSS01000022.1"/>
</dbReference>
<dbReference type="NCBIfam" id="TIGR00557">
    <property type="entry name" value="pdxA"/>
    <property type="match status" value="1"/>
</dbReference>
<keyword evidence="4 7" id="KW-0560">Oxidoreductase</keyword>
<dbReference type="EMBL" id="VSSS01000022">
    <property type="protein sequence ID" value="TYL96073.1"/>
    <property type="molecule type" value="Genomic_DNA"/>
</dbReference>
<dbReference type="Pfam" id="PF04166">
    <property type="entry name" value="PdxA"/>
    <property type="match status" value="1"/>
</dbReference>
<dbReference type="GO" id="GO:0005737">
    <property type="term" value="C:cytoplasm"/>
    <property type="evidence" value="ECO:0007669"/>
    <property type="project" value="UniProtKB-SubCell"/>
</dbReference>
<feature type="binding site" evidence="7">
    <location>
        <position position="222"/>
    </location>
    <ligand>
        <name>a divalent metal cation</name>
        <dbReference type="ChEBI" id="CHEBI:60240"/>
        <note>ligand shared between dimeric partners</note>
    </ligand>
</feature>
<evidence type="ECO:0000256" key="7">
    <source>
        <dbReference type="HAMAP-Rule" id="MF_00536"/>
    </source>
</evidence>
<dbReference type="Proteomes" id="UP000324758">
    <property type="component" value="Unassembled WGS sequence"/>
</dbReference>
<dbReference type="OrthoDB" id="9801783at2"/>
<feature type="binding site" evidence="7">
    <location>
        <position position="303"/>
    </location>
    <ligand>
        <name>substrate</name>
    </ligand>
</feature>
<reference evidence="8 9" key="1">
    <citation type="submission" date="2019-08" db="EMBL/GenBank/DDBJ databases">
        <title>Bradyrhizobium hipponensis sp. nov., a rhizobium isolated from a Lupinus angustifolius root nodule in Tunisia.</title>
        <authorList>
            <person name="Off K."/>
            <person name="Rejili M."/>
            <person name="Mars M."/>
            <person name="Brachmann A."/>
            <person name="Marin M."/>
        </authorList>
    </citation>
    <scope>NUCLEOTIDE SEQUENCE [LARGE SCALE GENOMIC DNA]</scope>
    <source>
        <strain evidence="8 9">CTAW71</strain>
    </source>
</reference>
<evidence type="ECO:0000313" key="8">
    <source>
        <dbReference type="EMBL" id="TYL96073.1"/>
    </source>
</evidence>
<dbReference type="GO" id="GO:0051287">
    <property type="term" value="F:NAD binding"/>
    <property type="evidence" value="ECO:0007669"/>
    <property type="project" value="InterPro"/>
</dbReference>
<keyword evidence="7" id="KW-0460">Magnesium</keyword>
<evidence type="ECO:0000256" key="6">
    <source>
        <dbReference type="ARBA" id="ARBA00023096"/>
    </source>
</evidence>
<keyword evidence="2 7" id="KW-0479">Metal-binding</keyword>
<comment type="subcellular location">
    <subcellularLocation>
        <location evidence="7">Cytoplasm</location>
    </subcellularLocation>
</comment>
<keyword evidence="7" id="KW-0170">Cobalt</keyword>
<dbReference type="SUPFAM" id="SSF53659">
    <property type="entry name" value="Isocitrate/Isopropylmalate dehydrogenase-like"/>
    <property type="match status" value="1"/>
</dbReference>
<sequence length="340" mass="35519">MAAPAKPLALTLGEPAGIGPDITIAAWLRRRELGLPAFYLLGDEALIAQRAKELAKTLGAEIRIATVSPGDAETAFADALPVVATGERATAAPGKPDASSAPAALASIRQAVSDVRAGRASAVVTNPIAKSVLYRAGFRHPGHTEFLAELASLDGHLPQPVMMLWSPRLAVVPVTIHVSLREALTQLTSELIVSTVRIVATELTSRFGIARPRIAISGLNPHAGEDGSLGHEEQTVIAPALKVLRNDGIDARGPLPADTMFHEAARNTYDCAVCMYHDQALIPIKTVAFDDAVNVTLGLPFIRTSPDHGTAFDIAGTGKANPASLIAALKLASRMAAANS</sequence>
<dbReference type="GO" id="GO:0050897">
    <property type="term" value="F:cobalt ion binding"/>
    <property type="evidence" value="ECO:0007669"/>
    <property type="project" value="UniProtKB-UniRule"/>
</dbReference>
<comment type="cofactor">
    <cofactor evidence="7">
        <name>Zn(2+)</name>
        <dbReference type="ChEBI" id="CHEBI:29105"/>
    </cofactor>
    <cofactor evidence="7">
        <name>Mg(2+)</name>
        <dbReference type="ChEBI" id="CHEBI:18420"/>
    </cofactor>
    <cofactor evidence="7">
        <name>Co(2+)</name>
        <dbReference type="ChEBI" id="CHEBI:48828"/>
    </cofactor>
    <text evidence="7">Binds 1 divalent metal cation per subunit. Can use ions such as Zn(2+), Mg(2+) or Co(2+).</text>
</comment>
<comment type="miscellaneous">
    <text evidence="7">The active site is located at the dimer interface.</text>
</comment>
<keyword evidence="6 7" id="KW-0664">Pyridoxine biosynthesis</keyword>
<comment type="function">
    <text evidence="7">Catalyzes the NAD(P)-dependent oxidation of 4-(phosphooxy)-L-threonine (HTP) into 2-amino-3-oxo-4-(phosphooxy)butyric acid which spontaneously decarboxylates to form 3-amino-2-oxopropyl phosphate (AHAP).</text>
</comment>
<evidence type="ECO:0000256" key="2">
    <source>
        <dbReference type="ARBA" id="ARBA00022723"/>
    </source>
</evidence>
<dbReference type="UniPathway" id="UPA00244">
    <property type="reaction ID" value="UER00312"/>
</dbReference>
<evidence type="ECO:0000256" key="5">
    <source>
        <dbReference type="ARBA" id="ARBA00023027"/>
    </source>
</evidence>
<evidence type="ECO:0000256" key="1">
    <source>
        <dbReference type="ARBA" id="ARBA00022490"/>
    </source>
</evidence>
<dbReference type="AlphaFoldDB" id="A0A5D3KH85"/>
<comment type="pathway">
    <text evidence="7">Cofactor biosynthesis; pyridoxine 5'-phosphate biosynthesis; pyridoxine 5'-phosphate from D-erythrose 4-phosphate: step 4/5.</text>
</comment>
<dbReference type="PANTHER" id="PTHR30004:SF6">
    <property type="entry name" value="D-THREONATE 4-PHOSPHATE DEHYDROGENASE"/>
    <property type="match status" value="1"/>
</dbReference>
<feature type="binding site" evidence="7">
    <location>
        <position position="294"/>
    </location>
    <ligand>
        <name>substrate</name>
    </ligand>
</feature>
<dbReference type="GO" id="GO:0008270">
    <property type="term" value="F:zinc ion binding"/>
    <property type="evidence" value="ECO:0007669"/>
    <property type="project" value="UniProtKB-UniRule"/>
</dbReference>
<feature type="binding site" evidence="7">
    <location>
        <position position="177"/>
    </location>
    <ligand>
        <name>a divalent metal cation</name>
        <dbReference type="ChEBI" id="CHEBI:60240"/>
        <note>ligand shared between dimeric partners</note>
    </ligand>
</feature>
<name>A0A5D3KH85_9BRAD</name>
<dbReference type="HAMAP" id="MF_00536">
    <property type="entry name" value="PdxA"/>
    <property type="match status" value="1"/>
</dbReference>
<feature type="binding site" evidence="7">
    <location>
        <position position="285"/>
    </location>
    <ligand>
        <name>substrate</name>
    </ligand>
</feature>
<dbReference type="GO" id="GO:0000287">
    <property type="term" value="F:magnesium ion binding"/>
    <property type="evidence" value="ECO:0007669"/>
    <property type="project" value="UniProtKB-UniRule"/>
</dbReference>
<keyword evidence="7" id="KW-0862">Zinc</keyword>
<keyword evidence="3 7" id="KW-0521">NADP</keyword>
<dbReference type="InterPro" id="IPR037510">
    <property type="entry name" value="PdxA"/>
</dbReference>
<feature type="binding site" evidence="7">
    <location>
        <position position="143"/>
    </location>
    <ligand>
        <name>substrate</name>
    </ligand>
</feature>
<keyword evidence="9" id="KW-1185">Reference proteome</keyword>
<dbReference type="Gene3D" id="3.40.718.10">
    <property type="entry name" value="Isopropylmalate Dehydrogenase"/>
    <property type="match status" value="1"/>
</dbReference>
<dbReference type="EC" id="1.1.1.262" evidence="7"/>
<organism evidence="8 9">
    <name type="scientific">Bradyrhizobium rifense</name>
    <dbReference type="NCBI Taxonomy" id="515499"/>
    <lineage>
        <taxon>Bacteria</taxon>
        <taxon>Pseudomonadati</taxon>
        <taxon>Pseudomonadota</taxon>
        <taxon>Alphaproteobacteria</taxon>
        <taxon>Hyphomicrobiales</taxon>
        <taxon>Nitrobacteraceae</taxon>
        <taxon>Bradyrhizobium</taxon>
    </lineage>
</organism>
<dbReference type="GO" id="GO:0042823">
    <property type="term" value="P:pyridoxal phosphate biosynthetic process"/>
    <property type="evidence" value="ECO:0007669"/>
    <property type="project" value="UniProtKB-UniRule"/>
</dbReference>
<protein>
    <recommendedName>
        <fullName evidence="7">4-hydroxythreonine-4-phosphate dehydrogenase</fullName>
        <ecNumber evidence="7">1.1.1.262</ecNumber>
    </recommendedName>
    <alternativeName>
        <fullName evidence="7">4-(phosphohydroxy)-L-threonine dehydrogenase</fullName>
    </alternativeName>
</protein>
<evidence type="ECO:0000256" key="4">
    <source>
        <dbReference type="ARBA" id="ARBA00023002"/>
    </source>
</evidence>
<keyword evidence="5 7" id="KW-0520">NAD</keyword>
<keyword evidence="1 7" id="KW-0963">Cytoplasm</keyword>
<dbReference type="GO" id="GO:0050570">
    <property type="term" value="F:4-hydroxythreonine-4-phosphate dehydrogenase activity"/>
    <property type="evidence" value="ECO:0007669"/>
    <property type="project" value="UniProtKB-UniRule"/>
</dbReference>
<accession>A0A5D3KH85</accession>
<proteinExistence type="inferred from homology"/>
<evidence type="ECO:0000313" key="9">
    <source>
        <dbReference type="Proteomes" id="UP000324758"/>
    </source>
</evidence>
<comment type="caution">
    <text evidence="8">The sequence shown here is derived from an EMBL/GenBank/DDBJ whole genome shotgun (WGS) entry which is preliminary data.</text>
</comment>
<feature type="binding site" evidence="7">
    <location>
        <position position="144"/>
    </location>
    <ligand>
        <name>substrate</name>
    </ligand>
</feature>
<dbReference type="InterPro" id="IPR005255">
    <property type="entry name" value="PdxA_fam"/>
</dbReference>
<comment type="subunit">
    <text evidence="7">Homodimer.</text>
</comment>
<feature type="binding site" evidence="7">
    <location>
        <position position="277"/>
    </location>
    <ligand>
        <name>a divalent metal cation</name>
        <dbReference type="ChEBI" id="CHEBI:60240"/>
        <note>ligand shared between dimeric partners</note>
    </ligand>
</feature>
<dbReference type="PANTHER" id="PTHR30004">
    <property type="entry name" value="4-HYDROXYTHREONINE-4-PHOSPHATE DEHYDROGENASE"/>
    <property type="match status" value="1"/>
</dbReference>
<gene>
    <name evidence="7 8" type="primary">pdxA</name>
    <name evidence="8" type="ORF">FXB40_12970</name>
</gene>
<dbReference type="GO" id="GO:0008615">
    <property type="term" value="P:pyridoxine biosynthetic process"/>
    <property type="evidence" value="ECO:0007669"/>
    <property type="project" value="UniProtKB-UniRule"/>
</dbReference>
<evidence type="ECO:0000256" key="3">
    <source>
        <dbReference type="ARBA" id="ARBA00022857"/>
    </source>
</evidence>
<comment type="catalytic activity">
    <reaction evidence="7">
        <text>4-(phosphooxy)-L-threonine + NAD(+) = 3-amino-2-oxopropyl phosphate + CO2 + NADH</text>
        <dbReference type="Rhea" id="RHEA:32275"/>
        <dbReference type="ChEBI" id="CHEBI:16526"/>
        <dbReference type="ChEBI" id="CHEBI:57279"/>
        <dbReference type="ChEBI" id="CHEBI:57540"/>
        <dbReference type="ChEBI" id="CHEBI:57945"/>
        <dbReference type="ChEBI" id="CHEBI:58452"/>
        <dbReference type="EC" id="1.1.1.262"/>
    </reaction>
</comment>
<comment type="similarity">
    <text evidence="7">Belongs to the PdxA family.</text>
</comment>
<dbReference type="NCBIfam" id="NF003699">
    <property type="entry name" value="PRK05312.1"/>
    <property type="match status" value="1"/>
</dbReference>